<accession>A0AAW2ZI50</accession>
<keyword evidence="1 2" id="KW-0539">Nucleus</keyword>
<dbReference type="GO" id="GO:0044027">
    <property type="term" value="P:negative regulation of gene expression via chromosomal CpG island methylation"/>
    <property type="evidence" value="ECO:0007669"/>
    <property type="project" value="TreeGrafter"/>
</dbReference>
<comment type="subcellular location">
    <subcellularLocation>
        <location evidence="2">Nucleus</location>
    </subcellularLocation>
</comment>
<dbReference type="EMBL" id="JAOPGA020001561">
    <property type="protein sequence ID" value="KAL0489491.1"/>
    <property type="molecule type" value="Genomic_DNA"/>
</dbReference>
<dbReference type="SMART" id="SM00466">
    <property type="entry name" value="SRA"/>
    <property type="match status" value="1"/>
</dbReference>
<evidence type="ECO:0000313" key="6">
    <source>
        <dbReference type="Proteomes" id="UP001431209"/>
    </source>
</evidence>
<evidence type="ECO:0000259" key="4">
    <source>
        <dbReference type="PROSITE" id="PS51015"/>
    </source>
</evidence>
<dbReference type="AlphaFoldDB" id="A0AAW2ZI50"/>
<dbReference type="Gene3D" id="2.30.280.10">
    <property type="entry name" value="SRA-YDG"/>
    <property type="match status" value="1"/>
</dbReference>
<comment type="caution">
    <text evidence="5">The sequence shown here is derived from an EMBL/GenBank/DDBJ whole genome shotgun (WGS) entry which is preliminary data.</text>
</comment>
<feature type="domain" description="YDG" evidence="4">
    <location>
        <begin position="120"/>
        <end position="258"/>
    </location>
</feature>
<evidence type="ECO:0000256" key="1">
    <source>
        <dbReference type="ARBA" id="ARBA00023242"/>
    </source>
</evidence>
<dbReference type="InterPro" id="IPR015947">
    <property type="entry name" value="PUA-like_sf"/>
</dbReference>
<evidence type="ECO:0000313" key="5">
    <source>
        <dbReference type="EMBL" id="KAL0489491.1"/>
    </source>
</evidence>
<dbReference type="GO" id="GO:0005634">
    <property type="term" value="C:nucleus"/>
    <property type="evidence" value="ECO:0007669"/>
    <property type="project" value="UniProtKB-SubCell"/>
</dbReference>
<gene>
    <name evidence="5" type="ORF">AKO1_010476</name>
</gene>
<dbReference type="GO" id="GO:0016567">
    <property type="term" value="P:protein ubiquitination"/>
    <property type="evidence" value="ECO:0007669"/>
    <property type="project" value="TreeGrafter"/>
</dbReference>
<dbReference type="PANTHER" id="PTHR14140:SF27">
    <property type="entry name" value="OS04G0289800 PROTEIN"/>
    <property type="match status" value="1"/>
</dbReference>
<dbReference type="PROSITE" id="PS51015">
    <property type="entry name" value="YDG"/>
    <property type="match status" value="1"/>
</dbReference>
<protein>
    <submittedName>
        <fullName evidence="5">E3 ubiquitin-protein ligase</fullName>
    </submittedName>
</protein>
<dbReference type="GO" id="GO:0061630">
    <property type="term" value="F:ubiquitin protein ligase activity"/>
    <property type="evidence" value="ECO:0007669"/>
    <property type="project" value="TreeGrafter"/>
</dbReference>
<dbReference type="SUPFAM" id="SSF88697">
    <property type="entry name" value="PUA domain-like"/>
    <property type="match status" value="1"/>
</dbReference>
<dbReference type="InterPro" id="IPR036987">
    <property type="entry name" value="SRA-YDG_sf"/>
</dbReference>
<dbReference type="InterPro" id="IPR045134">
    <property type="entry name" value="UHRF1/2-like"/>
</dbReference>
<keyword evidence="6" id="KW-1185">Reference proteome</keyword>
<dbReference type="Proteomes" id="UP001431209">
    <property type="component" value="Unassembled WGS sequence"/>
</dbReference>
<name>A0AAW2ZI50_9EUKA</name>
<dbReference type="InterPro" id="IPR003105">
    <property type="entry name" value="SRA_YDG"/>
</dbReference>
<organism evidence="5 6">
    <name type="scientific">Acrasis kona</name>
    <dbReference type="NCBI Taxonomy" id="1008807"/>
    <lineage>
        <taxon>Eukaryota</taxon>
        <taxon>Discoba</taxon>
        <taxon>Heterolobosea</taxon>
        <taxon>Tetramitia</taxon>
        <taxon>Eutetramitia</taxon>
        <taxon>Acrasidae</taxon>
        <taxon>Acrasis</taxon>
    </lineage>
</organism>
<evidence type="ECO:0000256" key="3">
    <source>
        <dbReference type="SAM" id="MobiDB-lite"/>
    </source>
</evidence>
<feature type="region of interest" description="Disordered" evidence="3">
    <location>
        <begin position="299"/>
        <end position="331"/>
    </location>
</feature>
<evidence type="ECO:0000256" key="2">
    <source>
        <dbReference type="PROSITE-ProRule" id="PRU00358"/>
    </source>
</evidence>
<dbReference type="PANTHER" id="PTHR14140">
    <property type="entry name" value="E3 UBIQUITIN-PROTEIN LIGASE UHRF-RELATED"/>
    <property type="match status" value="1"/>
</dbReference>
<dbReference type="Pfam" id="PF02182">
    <property type="entry name" value="SAD_SRA"/>
    <property type="match status" value="1"/>
</dbReference>
<reference evidence="5 6" key="1">
    <citation type="submission" date="2024-03" db="EMBL/GenBank/DDBJ databases">
        <title>The Acrasis kona genome and developmental transcriptomes reveal deep origins of eukaryotic multicellular pathways.</title>
        <authorList>
            <person name="Sheikh S."/>
            <person name="Fu C.-J."/>
            <person name="Brown M.W."/>
            <person name="Baldauf S.L."/>
        </authorList>
    </citation>
    <scope>NUCLEOTIDE SEQUENCE [LARGE SCALE GENOMIC DNA]</scope>
    <source>
        <strain evidence="5 6">ATCC MYA-3509</strain>
    </source>
</reference>
<proteinExistence type="predicted"/>
<sequence length="513" mass="58926">MSQNNYSLLDDGISEDTDNEEFDFNLASFSATMNNAEEEKQCSGEIVDEDSFDLGDVANNSDLMLCDKSDDDHEPLNDELDDIVKVRSSKSITKIDEAYFGDAEVWLRGKELSASGKTKHFGNVGKVFATFEKRRDCFQANIHKQIQAGIDGTSGLPAASVVAQSLGGYHDEDYGDVLTYTGQGGDERTPQVLTRYNACLALNREQKVPVRVVRGYQLDSEYAPPQGYRYDGLYWVTQYWEEEQAPGKATVFKFRLVRLKNQGQIPRIKDWKPKDILRISRSRYLNLKEEVKPKAKRKIKSSRVVKPTKTQDVQTRRRKRLKKEVESRKQPTSLILNTQTPHVPEEYISFKEREMNVSSIALDQEKQLLCKNNTFVTEQSSSAVIPYMNLTNHNSVDSFTNIPTIMRTTSRTLQQIIDRCDQAPPSYDPRVNDWLVNIPRVHQLVNARAVMCMMGDERPPFLDHYQEEIYNREKERAKTIIGMLHQETIDTLEERCLINQSRITLCINKIREL</sequence>